<comment type="similarity">
    <text evidence="3">Belongs to the gyrovirus capsid protein family.</text>
</comment>
<dbReference type="InterPro" id="IPR007291">
    <property type="entry name" value="Capsid_protein"/>
</dbReference>
<organism evidence="22">
    <name type="scientific">Ashy storm petrel gyrovirus</name>
    <dbReference type="NCBI Taxonomy" id="2249930"/>
    <lineage>
        <taxon>Viruses</taxon>
        <taxon>Monodnaviria</taxon>
        <taxon>Shotokuvirae</taxon>
        <taxon>Commensaviricota</taxon>
        <taxon>Cardeaviricetes</taxon>
        <taxon>Sanitavirales</taxon>
        <taxon>Anelloviridae</taxon>
        <taxon>Gyrovirus</taxon>
        <taxon>Gyrovirus hydho1</taxon>
    </lineage>
</organism>
<dbReference type="KEGG" id="vg:41702249"/>
<sequence>MSRFRRYRGRYGYLGRRRWRWRNRRRRRYRPTRRLRYRYKRYRRRNSARAIRRLFFKPNPGTEPVRITKPYNSLGVTFQGIILIPQTVAAWSLNVPQDQTDNYISSRVAKIDVSFANLLRAVLPLDYISKIGGPIPGRLQSQVTGQPSDTPPPKTGWPYAKPMTQDGQTPTSNPSEWWRWALLLMHPTDNVRFLTTPQIMNTEEMGAMFAQYQLLRHEFTRFKVECIDDGGLKWSPVASLAIQNQYWEIKSNPTSPYTAHTIVQPGTQTEIVNQATGPRTPTDQDCPTRQYPRYLHNGQTPDKLANTFSTILCKETGYIFPSFATLSAMGAPWAFPPQQKPVGRGSFNKHKMKGRNDPLKGPWMTLLPKNICNVSENEMVGGDLNTIIGTLFLAQGSNHYTTYKFMTMQDTVQPLIMQTRAWAAVKIQSRWTLANTRRPYRWDVAWSNTTGKFPQ</sequence>
<evidence type="ECO:0000256" key="5">
    <source>
        <dbReference type="ARBA" id="ARBA00022431"/>
    </source>
</evidence>
<keyword evidence="6" id="KW-1163">Viral penetration into host nucleus</keyword>
<feature type="region of interest" description="Disordered" evidence="21">
    <location>
        <begin position="141"/>
        <end position="171"/>
    </location>
</feature>
<evidence type="ECO:0000256" key="3">
    <source>
        <dbReference type="ARBA" id="ARBA00010628"/>
    </source>
</evidence>
<keyword evidence="12" id="KW-0946">Virion</keyword>
<dbReference type="Proteomes" id="UP000289818">
    <property type="component" value="Segment"/>
</dbReference>
<dbReference type="GO" id="GO:0043657">
    <property type="term" value="C:host cell"/>
    <property type="evidence" value="ECO:0007669"/>
    <property type="project" value="GOC"/>
</dbReference>
<evidence type="ECO:0000313" key="22">
    <source>
        <dbReference type="EMBL" id="AWX63610.1"/>
    </source>
</evidence>
<evidence type="ECO:0000256" key="12">
    <source>
        <dbReference type="ARBA" id="ARBA00022844"/>
    </source>
</evidence>
<evidence type="ECO:0000256" key="4">
    <source>
        <dbReference type="ARBA" id="ARBA00018091"/>
    </source>
</evidence>
<dbReference type="RefSeq" id="YP_009553242.1">
    <property type="nucleotide sequence ID" value="NC_040720.1"/>
</dbReference>
<dbReference type="GO" id="GO:0075732">
    <property type="term" value="P:viral penetration into host nucleus"/>
    <property type="evidence" value="ECO:0007669"/>
    <property type="project" value="UniProtKB-KW"/>
</dbReference>
<evidence type="ECO:0000256" key="19">
    <source>
        <dbReference type="ARBA" id="ARBA00031336"/>
    </source>
</evidence>
<evidence type="ECO:0000256" key="8">
    <source>
        <dbReference type="ARBA" id="ARBA00022562"/>
    </source>
</evidence>
<keyword evidence="5" id="KW-1140">T=1 icosahedral capsid protein</keyword>
<name>A0A2Z4N430_9VIRU</name>
<dbReference type="GeneID" id="41702249"/>
<reference evidence="22" key="1">
    <citation type="submission" date="2018-05" db="EMBL/GenBank/DDBJ databases">
        <title>Genome of a gyrovirus recovered from Ashy storm petrel cloacal swab.</title>
        <authorList>
            <person name="Waits K."/>
            <person name="Bradley R.W."/>
            <person name="Kraberger S."/>
            <person name="Fontenele R."/>
            <person name="Varsani A."/>
        </authorList>
    </citation>
    <scope>NUCLEOTIDE SEQUENCE [LARGE SCALE GENOMIC DNA]</scope>
    <source>
        <strain evidence="22">A12a1_528</strain>
    </source>
</reference>
<proteinExistence type="inferred from homology"/>
<comment type="function">
    <text evidence="17">Self-assembles to form the virion icosahedral capsid with a T=1 symmetry. This very small capsid (25 nm in diameter) allows the virus to be very stable in the environment and resistant to some disinfectants, including detergents. Essential for the initial attachment to host receptors. After attachment, the virus is endocytosed and traffics to the nucleus. The capsid protein binds and transports the viral genome and Rep across the nuclear envelope.</text>
</comment>
<evidence type="ECO:0000256" key="14">
    <source>
        <dbReference type="ARBA" id="ARBA00022921"/>
    </source>
</evidence>
<evidence type="ECO:0000256" key="15">
    <source>
        <dbReference type="ARBA" id="ARBA00023125"/>
    </source>
</evidence>
<dbReference type="GO" id="GO:0075509">
    <property type="term" value="P:endocytosis involved in viral entry into host cell"/>
    <property type="evidence" value="ECO:0007669"/>
    <property type="project" value="UniProtKB-KW"/>
</dbReference>
<evidence type="ECO:0000256" key="11">
    <source>
        <dbReference type="ARBA" id="ARBA00022804"/>
    </source>
</evidence>
<keyword evidence="7" id="KW-0167">Capsid protein</keyword>
<dbReference type="GO" id="GO:0039615">
    <property type="term" value="C:T=1 icosahedral viral capsid"/>
    <property type="evidence" value="ECO:0007669"/>
    <property type="project" value="UniProtKB-KW"/>
</dbReference>
<accession>A0A2Z4N430</accession>
<evidence type="ECO:0000256" key="20">
    <source>
        <dbReference type="ARBA" id="ARBA00046371"/>
    </source>
</evidence>
<keyword evidence="11" id="KW-1161">Viral attachment to host cell</keyword>
<evidence type="ECO:0000313" key="23">
    <source>
        <dbReference type="Proteomes" id="UP000289818"/>
    </source>
</evidence>
<evidence type="ECO:0000256" key="16">
    <source>
        <dbReference type="ARBA" id="ARBA00023296"/>
    </source>
</evidence>
<keyword evidence="14" id="KW-0426">Late protein</keyword>
<dbReference type="GO" id="GO:0003677">
    <property type="term" value="F:DNA binding"/>
    <property type="evidence" value="ECO:0007669"/>
    <property type="project" value="UniProtKB-KW"/>
</dbReference>
<evidence type="ECO:0000256" key="7">
    <source>
        <dbReference type="ARBA" id="ARBA00022561"/>
    </source>
</evidence>
<evidence type="ECO:0000256" key="18">
    <source>
        <dbReference type="ARBA" id="ARBA00030635"/>
    </source>
</evidence>
<keyword evidence="13" id="KW-1164">Virus endocytosis by host</keyword>
<keyword evidence="9" id="KW-0945">Host-virus interaction</keyword>
<keyword evidence="10" id="KW-1162">Viral penetration into host cytoplasm</keyword>
<dbReference type="GO" id="GO:0042025">
    <property type="term" value="C:host cell nucleus"/>
    <property type="evidence" value="ECO:0007669"/>
    <property type="project" value="UniProtKB-SubCell"/>
</dbReference>
<evidence type="ECO:0000256" key="10">
    <source>
        <dbReference type="ARBA" id="ARBA00022595"/>
    </source>
</evidence>
<evidence type="ECO:0000256" key="13">
    <source>
        <dbReference type="ARBA" id="ARBA00022890"/>
    </source>
</evidence>
<keyword evidence="16" id="KW-1160">Virus entry into host cell</keyword>
<protein>
    <recommendedName>
        <fullName evidence="4">Capsid protein</fullName>
    </recommendedName>
    <alternativeName>
        <fullName evidence="18">CA1</fullName>
    </alternativeName>
    <alternativeName>
        <fullName evidence="19">Coat protein</fullName>
    </alternativeName>
</protein>
<evidence type="ECO:0000256" key="1">
    <source>
        <dbReference type="ARBA" id="ARBA00004147"/>
    </source>
</evidence>
<dbReference type="EMBL" id="MH378452">
    <property type="protein sequence ID" value="AWX63610.1"/>
    <property type="molecule type" value="Genomic_DNA"/>
</dbReference>
<evidence type="ECO:0000256" key="2">
    <source>
        <dbReference type="ARBA" id="ARBA00004328"/>
    </source>
</evidence>
<keyword evidence="8" id="KW-1048">Host nucleus</keyword>
<evidence type="ECO:0000256" key="21">
    <source>
        <dbReference type="SAM" id="MobiDB-lite"/>
    </source>
</evidence>
<evidence type="ECO:0000256" key="9">
    <source>
        <dbReference type="ARBA" id="ARBA00022581"/>
    </source>
</evidence>
<dbReference type="GO" id="GO:0019062">
    <property type="term" value="P:virion attachment to host cell"/>
    <property type="evidence" value="ECO:0007669"/>
    <property type="project" value="UniProtKB-KW"/>
</dbReference>
<evidence type="ECO:0000256" key="17">
    <source>
        <dbReference type="ARBA" id="ARBA00025551"/>
    </source>
</evidence>
<keyword evidence="23" id="KW-1185">Reference proteome</keyword>
<dbReference type="Pfam" id="PF04162">
    <property type="entry name" value="Gyro_capsid"/>
    <property type="match status" value="1"/>
</dbReference>
<evidence type="ECO:0000256" key="6">
    <source>
        <dbReference type="ARBA" id="ARBA00022524"/>
    </source>
</evidence>
<comment type="subcellular location">
    <subcellularLocation>
        <location evidence="1">Host nucleus</location>
    </subcellularLocation>
    <subcellularLocation>
        <location evidence="2">Virion</location>
    </subcellularLocation>
</comment>
<keyword evidence="15" id="KW-0238">DNA-binding</keyword>
<comment type="subunit">
    <text evidence="20">Homomultimer. Interacts with Rep; this interaction relocates Rep into the nucleus.</text>
</comment>